<dbReference type="Gene3D" id="1.10.10.10">
    <property type="entry name" value="Winged helix-like DNA-binding domain superfamily/Winged helix DNA-binding domain"/>
    <property type="match status" value="1"/>
</dbReference>
<evidence type="ECO:0000256" key="10">
    <source>
        <dbReference type="ARBA" id="ARBA00022833"/>
    </source>
</evidence>
<feature type="region of interest" description="Disordered" evidence="17">
    <location>
        <begin position="524"/>
        <end position="875"/>
    </location>
</feature>
<dbReference type="SMART" id="SM00249">
    <property type="entry name" value="PHD"/>
    <property type="match status" value="2"/>
</dbReference>
<keyword evidence="11" id="KW-0832">Ubl conjugation</keyword>
<evidence type="ECO:0000256" key="17">
    <source>
        <dbReference type="SAM" id="MobiDB-lite"/>
    </source>
</evidence>
<feature type="compositionally biased region" description="Low complexity" evidence="17">
    <location>
        <begin position="319"/>
        <end position="370"/>
    </location>
</feature>
<dbReference type="GO" id="GO:0003712">
    <property type="term" value="F:transcription coregulator activity"/>
    <property type="evidence" value="ECO:0007669"/>
    <property type="project" value="TreeGrafter"/>
</dbReference>
<dbReference type="InterPro" id="IPR050603">
    <property type="entry name" value="MYST_HAT"/>
</dbReference>
<keyword evidence="8" id="KW-0479">Metal-binding</keyword>
<feature type="region of interest" description="Disordered" evidence="17">
    <location>
        <begin position="1607"/>
        <end position="1629"/>
    </location>
</feature>
<feature type="compositionally biased region" description="Basic and acidic residues" evidence="17">
    <location>
        <begin position="1333"/>
        <end position="1358"/>
    </location>
</feature>
<evidence type="ECO:0000256" key="12">
    <source>
        <dbReference type="ARBA" id="ARBA00022853"/>
    </source>
</evidence>
<proteinExistence type="evidence at transcript level"/>
<evidence type="ECO:0000313" key="21">
    <source>
        <dbReference type="EMBL" id="LAC23125.1"/>
    </source>
</evidence>
<keyword evidence="6" id="KW-0597">Phosphoprotein</keyword>
<feature type="domain" description="SAMD1-like winged helix (WH)" evidence="20">
    <location>
        <begin position="22"/>
        <end position="98"/>
    </location>
</feature>
<evidence type="ECO:0000256" key="2">
    <source>
        <dbReference type="ARBA" id="ARBA00010107"/>
    </source>
</evidence>
<evidence type="ECO:0000256" key="11">
    <source>
        <dbReference type="ARBA" id="ARBA00022843"/>
    </source>
</evidence>
<dbReference type="Pfam" id="PF01853">
    <property type="entry name" value="MOZ_SAS"/>
    <property type="match status" value="1"/>
</dbReference>
<dbReference type="InterPro" id="IPR011011">
    <property type="entry name" value="Znf_FYVE_PHD"/>
</dbReference>
<dbReference type="Pfam" id="PF21524">
    <property type="entry name" value="SAMD1_WH"/>
    <property type="match status" value="1"/>
</dbReference>
<feature type="compositionally biased region" description="Basic and acidic residues" evidence="17">
    <location>
        <begin position="664"/>
        <end position="698"/>
    </location>
</feature>
<evidence type="ECO:0000256" key="3">
    <source>
        <dbReference type="ARBA" id="ARBA00013184"/>
    </source>
</evidence>
<dbReference type="GO" id="GO:0003677">
    <property type="term" value="F:DNA binding"/>
    <property type="evidence" value="ECO:0007669"/>
    <property type="project" value="InterPro"/>
</dbReference>
<evidence type="ECO:0000256" key="1">
    <source>
        <dbReference type="ARBA" id="ARBA00004123"/>
    </source>
</evidence>
<dbReference type="Pfam" id="PF17772">
    <property type="entry name" value="zf-MYST"/>
    <property type="match status" value="1"/>
</dbReference>
<evidence type="ECO:0000256" key="14">
    <source>
        <dbReference type="ARBA" id="ARBA00023242"/>
    </source>
</evidence>
<dbReference type="InterPro" id="IPR019787">
    <property type="entry name" value="Znf_PHD-finger"/>
</dbReference>
<feature type="compositionally biased region" description="Basic and acidic residues" evidence="17">
    <location>
        <begin position="1607"/>
        <end position="1622"/>
    </location>
</feature>
<dbReference type="Gene3D" id="3.40.630.30">
    <property type="match status" value="1"/>
</dbReference>
<dbReference type="PROSITE" id="PS52014">
    <property type="entry name" value="SAMD1_WH"/>
    <property type="match status" value="1"/>
</dbReference>
<evidence type="ECO:0000256" key="9">
    <source>
        <dbReference type="ARBA" id="ARBA00022771"/>
    </source>
</evidence>
<dbReference type="InterPro" id="IPR036388">
    <property type="entry name" value="WH-like_DNA-bd_sf"/>
</dbReference>
<feature type="compositionally biased region" description="Polar residues" evidence="17">
    <location>
        <begin position="525"/>
        <end position="539"/>
    </location>
</feature>
<feature type="domain" description="MYST-type HAT" evidence="19">
    <location>
        <begin position="908"/>
        <end position="1203"/>
    </location>
</feature>
<organism evidence="21">
    <name type="scientific">Hirondellea gigas</name>
    <dbReference type="NCBI Taxonomy" id="1518452"/>
    <lineage>
        <taxon>Eukaryota</taxon>
        <taxon>Metazoa</taxon>
        <taxon>Ecdysozoa</taxon>
        <taxon>Arthropoda</taxon>
        <taxon>Crustacea</taxon>
        <taxon>Multicrustacea</taxon>
        <taxon>Malacostraca</taxon>
        <taxon>Eumalacostraca</taxon>
        <taxon>Peracarida</taxon>
        <taxon>Amphipoda</taxon>
        <taxon>Amphilochidea</taxon>
        <taxon>Lysianassida</taxon>
        <taxon>Lysianassidira</taxon>
        <taxon>Lysianassoidea</taxon>
        <taxon>Lysianassidae</taxon>
        <taxon>Hirondellea</taxon>
    </lineage>
</organism>
<keyword evidence="7" id="KW-0808">Transferase</keyword>
<feature type="region of interest" description="Disordered" evidence="17">
    <location>
        <begin position="292"/>
        <end position="408"/>
    </location>
</feature>
<dbReference type="GO" id="GO:0005634">
    <property type="term" value="C:nucleus"/>
    <property type="evidence" value="ECO:0007669"/>
    <property type="project" value="UniProtKB-SubCell"/>
</dbReference>
<name>A0A6A7FZ34_9CRUS</name>
<feature type="compositionally biased region" description="Polar residues" evidence="17">
    <location>
        <begin position="549"/>
        <end position="560"/>
    </location>
</feature>
<dbReference type="FunFam" id="3.40.630.30:FF:000001">
    <property type="entry name" value="Histone acetyltransferase"/>
    <property type="match status" value="1"/>
</dbReference>
<dbReference type="PROSITE" id="PS50016">
    <property type="entry name" value="ZF_PHD_2"/>
    <property type="match status" value="2"/>
</dbReference>
<dbReference type="EMBL" id="IACT01003907">
    <property type="protein sequence ID" value="LAC23125.1"/>
    <property type="molecule type" value="mRNA"/>
</dbReference>
<feature type="compositionally biased region" description="Low complexity" evidence="17">
    <location>
        <begin position="812"/>
        <end position="824"/>
    </location>
</feature>
<keyword evidence="13" id="KW-0007">Acetylation</keyword>
<dbReference type="InterPro" id="IPR001965">
    <property type="entry name" value="Znf_PHD"/>
</dbReference>
<feature type="compositionally biased region" description="Basic and acidic residues" evidence="17">
    <location>
        <begin position="708"/>
        <end position="739"/>
    </location>
</feature>
<evidence type="ECO:0000259" key="18">
    <source>
        <dbReference type="PROSITE" id="PS50016"/>
    </source>
</evidence>
<dbReference type="PANTHER" id="PTHR10615">
    <property type="entry name" value="HISTONE ACETYLTRANSFERASE"/>
    <property type="match status" value="1"/>
</dbReference>
<feature type="compositionally biased region" description="Basic and acidic residues" evidence="17">
    <location>
        <begin position="1656"/>
        <end position="1673"/>
    </location>
</feature>
<dbReference type="Gene3D" id="3.30.40.10">
    <property type="entry name" value="Zinc/RING finger domain, C3HC4 (zinc finger)"/>
    <property type="match status" value="2"/>
</dbReference>
<keyword evidence="4" id="KW-0678">Repressor</keyword>
<evidence type="ECO:0000256" key="13">
    <source>
        <dbReference type="ARBA" id="ARBA00022990"/>
    </source>
</evidence>
<dbReference type="InterPro" id="IPR016181">
    <property type="entry name" value="Acyl_CoA_acyltransferase"/>
</dbReference>
<sequence length="1767" mass="192328">MSSSTSSNMASSSSNSDPVTESSSTTEDQWKEWILTAIGKVRHHKQRPNMERVAAVLRQSHGVSPQEVLSNLECQVKRGHVLYIENNGAGCYADPRYPPTRSGKMMGRKATQQSKTGDLVGKVVLAVREIVEHKKQIDKSKRSSALAAQQHSSAQLFPAKLSTSLSPNGNNNRNVMATMKDILLHVQNSSTCVVRDDDKDGNSITPALLKAAVKRAVMRGFLNETGKYYSIDNSKEFNVNRRKRRHPHDPQSRDLSHLLIEDGDSSDNSLDNSLENSFLPSLAVMSNTSLLTSPSLNSSPVTQRGPTTHIPHTPPILQPLSSSPSKSSISSPSKLSISSPSKSSISSPSKSSLISPSKSSLSSPSKSSPSKLDRSKTNKTPTPDKKTPGSARKIKSNSSTKQGTSDRQLSQKSLTSVCCECLGVESSERGGVFVSCEQCRTSVHISCLGAAGAGDRPWRCRDCAICVVCRKTSSQALGSLIMCSGCCDAVHIKCSGTAPQSHRPNNYMCNNCSNKSVKSAALSLPYTSSEPSHRLSNSPHKSRHRSDQTPDNSGCNSSPVKGSAKCGTDQSNSSVKSSSSIRDRLTSTPVKNIKKSNNQSCNQVSPSRRKKAQGDASPTNFDSETSTEKNNEYISATSRPSRPRKSIGTIRGRGRKNLNVASNESRKSSQEPSMDRTNSRKEGNSPKKAAGSRDDGSLDSRTSAMNDSMERVKRGAENRNDSRDGRETRNSSRETRNSSRDTGASGRDGSSVGRQCGGDDGTTADATPVCRGIVKKKGRGPGSNKGRGGQSKQLYSRSVSVDNEEESRSRSRSSGRGSSAAAVDKPGLTPVSQKKPCGSNKDSKSAANKQTDTQEQQENGDTPEEPPRSSLPPGVTERDLEMFRSSQESAEQLLSANHVKSIERDPFNMARCPARIHFGQYDVSTWYSAPYPQEYARLTMLYLCEFCLKYMKSGGVLDRHLSKCPWRTPPGTEIYRYEGLSVFQVDGNISKIYCQNLCLLAKLFLDHKTLYYDVEPFLFYVLTKNDNKGCHLVGYFSKEKLSTLKYNVSCIMTMPQYQRQGYGRFLIDFSYLLSKREGQPGTPEKPLSDLGRVSYTAYWKSVVLEYLYKMSPEYQRTHPTVETAESALNTACGSVSISDILKELAMYPADIVYTLHVLGFLKRGINNRLTLSVNYNTVEAHVAKQRSFARRLHLNPEALQWSPPPPQSFLNTSHSSMSDNDFSPTRSPTRHMKCEPMDHSPTFRRTSHVQQYHVQTLPKIENIQVPTAIMSNEDAANNEPSSGGICENNDMAAAPKKIILNDNKSVAKDNKSSTKYNKSDIKDKSSTKNNKSNTKDNKNSSKDNKTSKNDNKNTKDSKSISNDNKQNGATTDNKKKYISDNSGMNVSHNTPNTENSSNSKLAGVLKEEVLQQPSDSNTKDRAAVEQRDAAVCVSGSVCGGLVAAAAAVATTSTSVLSNKSEGSNKPVLAHGCHRDPDAAAVVAVSHKRRRGRPPKFLKKSCVNEVELSANNFKQKDPQAESDLPAAETSSAGNSNSNVKSAHDTTLNKQQQVSYNKRESTPLIKTISEQATQQGDTNKETTALHGSTESVSSNNVIPILGKSMTSDLDKNKAANQDHEEASQSKRISIKKPLFSSRKSLNSCIGSTSKVVSTSSASEDKDGAKKSSKEDAYDFHEDESDLESPPFPSRLPNRRRSSANNEASSSVAAGHKNALVVALDSRQSVATNLSPTQPHLPSISTTTISSTTTIIDEDEETKVTSKASIDGCI</sequence>
<comment type="subcellular location">
    <subcellularLocation>
        <location evidence="1">Nucleus</location>
    </subcellularLocation>
</comment>
<evidence type="ECO:0000259" key="20">
    <source>
        <dbReference type="PROSITE" id="PS52014"/>
    </source>
</evidence>
<evidence type="ECO:0000256" key="6">
    <source>
        <dbReference type="ARBA" id="ARBA00022553"/>
    </source>
</evidence>
<dbReference type="GO" id="GO:0010484">
    <property type="term" value="F:histone H3 acetyltransferase activity"/>
    <property type="evidence" value="ECO:0007669"/>
    <property type="project" value="TreeGrafter"/>
</dbReference>
<dbReference type="InterPro" id="IPR040706">
    <property type="entry name" value="Zf-MYST"/>
</dbReference>
<dbReference type="SUPFAM" id="SSF55729">
    <property type="entry name" value="Acyl-CoA N-acyltransferases (Nat)"/>
    <property type="match status" value="1"/>
</dbReference>
<keyword evidence="10" id="KW-0862">Zinc</keyword>
<feature type="compositionally biased region" description="Basic and acidic residues" evidence="17">
    <location>
        <begin position="371"/>
        <end position="387"/>
    </location>
</feature>
<keyword evidence="14" id="KW-0539">Nucleus</keyword>
<evidence type="ECO:0000256" key="16">
    <source>
        <dbReference type="PROSITE-ProRule" id="PRU00146"/>
    </source>
</evidence>
<keyword evidence="5" id="KW-1017">Isopeptide bond</keyword>
<dbReference type="FunFam" id="3.30.60.60:FF:000001">
    <property type="entry name" value="Histone acetyltransferase"/>
    <property type="match status" value="1"/>
</dbReference>
<accession>A0A6A7FZ34</accession>
<evidence type="ECO:0000256" key="15">
    <source>
        <dbReference type="PIRSR" id="PIRSR602717-51"/>
    </source>
</evidence>
<evidence type="ECO:0000256" key="5">
    <source>
        <dbReference type="ARBA" id="ARBA00022499"/>
    </source>
</evidence>
<protein>
    <recommendedName>
        <fullName evidence="3">histone acetyltransferase</fullName>
        <ecNumber evidence="3">2.3.1.48</ecNumber>
    </recommendedName>
</protein>
<feature type="compositionally biased region" description="Polar residues" evidence="17">
    <location>
        <begin position="17"/>
        <end position="26"/>
    </location>
</feature>
<evidence type="ECO:0000259" key="19">
    <source>
        <dbReference type="PROSITE" id="PS51726"/>
    </source>
</evidence>
<dbReference type="GO" id="GO:0070776">
    <property type="term" value="C:MOZ/MORF histone acetyltransferase complex"/>
    <property type="evidence" value="ECO:0007669"/>
    <property type="project" value="TreeGrafter"/>
</dbReference>
<feature type="compositionally biased region" description="Low complexity" evidence="17">
    <location>
        <begin position="292"/>
        <end position="311"/>
    </location>
</feature>
<feature type="compositionally biased region" description="Basic and acidic residues" evidence="17">
    <location>
        <begin position="1305"/>
        <end position="1326"/>
    </location>
</feature>
<dbReference type="GO" id="GO:0008270">
    <property type="term" value="F:zinc ion binding"/>
    <property type="evidence" value="ECO:0007669"/>
    <property type="project" value="UniProtKB-KW"/>
</dbReference>
<dbReference type="EC" id="2.3.1.48" evidence="3"/>
<feature type="compositionally biased region" description="Polar residues" evidence="17">
    <location>
        <begin position="396"/>
        <end position="408"/>
    </location>
</feature>
<feature type="compositionally biased region" description="Low complexity" evidence="17">
    <location>
        <begin position="1696"/>
        <end position="1705"/>
    </location>
</feature>
<feature type="compositionally biased region" description="Low complexity" evidence="17">
    <location>
        <begin position="571"/>
        <end position="580"/>
    </location>
</feature>
<dbReference type="GO" id="GO:0040029">
    <property type="term" value="P:epigenetic regulation of gene expression"/>
    <property type="evidence" value="ECO:0007669"/>
    <property type="project" value="UniProtKB-ARBA"/>
</dbReference>
<feature type="domain" description="PHD-type" evidence="18">
    <location>
        <begin position="463"/>
        <end position="515"/>
    </location>
</feature>
<dbReference type="SUPFAM" id="SSF57903">
    <property type="entry name" value="FYVE/PHD zinc finger"/>
    <property type="match status" value="2"/>
</dbReference>
<reference evidence="21" key="1">
    <citation type="submission" date="2017-11" db="EMBL/GenBank/DDBJ databases">
        <title>The sensing device of the deep-sea amphipod.</title>
        <authorList>
            <person name="Kobayashi H."/>
            <person name="Nagahama T."/>
            <person name="Arai W."/>
            <person name="Sasagawa Y."/>
            <person name="Umeda M."/>
            <person name="Hayashi T."/>
            <person name="Nikaido I."/>
            <person name="Watanabe H."/>
            <person name="Oguri K."/>
            <person name="Kitazato H."/>
            <person name="Fujioka K."/>
            <person name="Kido Y."/>
            <person name="Takami H."/>
        </authorList>
    </citation>
    <scope>NUCLEOTIDE SEQUENCE</scope>
    <source>
        <tissue evidence="21">Whole body</tissue>
    </source>
</reference>
<feature type="domain" description="PHD-type" evidence="18">
    <location>
        <begin position="415"/>
        <end position="466"/>
    </location>
</feature>
<keyword evidence="12" id="KW-0156">Chromatin regulator</keyword>
<feature type="compositionally biased region" description="Polar residues" evidence="17">
    <location>
        <begin position="1527"/>
        <end position="1554"/>
    </location>
</feature>
<feature type="active site" description="Proton donor/acceptor" evidence="15">
    <location>
        <position position="1084"/>
    </location>
</feature>
<feature type="region of interest" description="Disordered" evidence="17">
    <location>
        <begin position="1304"/>
        <end position="1398"/>
    </location>
</feature>
<dbReference type="PANTHER" id="PTHR10615:SF217">
    <property type="entry name" value="HISTONE ACETYLTRANSFERASE"/>
    <property type="match status" value="1"/>
</dbReference>
<dbReference type="Pfam" id="PF00628">
    <property type="entry name" value="PHD"/>
    <property type="match status" value="1"/>
</dbReference>
<dbReference type="CDD" id="cd15489">
    <property type="entry name" value="PHD_SF"/>
    <property type="match status" value="2"/>
</dbReference>
<feature type="region of interest" description="Disordered" evidence="17">
    <location>
        <begin position="1211"/>
        <end position="1232"/>
    </location>
</feature>
<dbReference type="PROSITE" id="PS51726">
    <property type="entry name" value="MYST_HAT"/>
    <property type="match status" value="1"/>
</dbReference>
<evidence type="ECO:0000256" key="8">
    <source>
        <dbReference type="ARBA" id="ARBA00022723"/>
    </source>
</evidence>
<evidence type="ECO:0000256" key="4">
    <source>
        <dbReference type="ARBA" id="ARBA00022491"/>
    </source>
</evidence>
<feature type="compositionally biased region" description="Polar residues" evidence="17">
    <location>
        <begin position="1379"/>
        <end position="1398"/>
    </location>
</feature>
<comment type="similarity">
    <text evidence="2">Belongs to the MYST (SAS/MOZ) family.</text>
</comment>
<dbReference type="InterPro" id="IPR002717">
    <property type="entry name" value="HAT_MYST-type"/>
</dbReference>
<feature type="region of interest" description="Disordered" evidence="17">
    <location>
        <begin position="1"/>
        <end position="26"/>
    </location>
</feature>
<feature type="region of interest" description="Disordered" evidence="17">
    <location>
        <begin position="1644"/>
        <end position="1705"/>
    </location>
</feature>
<feature type="compositionally biased region" description="Low complexity" evidence="17">
    <location>
        <begin position="1"/>
        <end position="16"/>
    </location>
</feature>
<feature type="region of interest" description="Disordered" evidence="17">
    <location>
        <begin position="1512"/>
        <end position="1595"/>
    </location>
</feature>
<dbReference type="GO" id="GO:0006357">
    <property type="term" value="P:regulation of transcription by RNA polymerase II"/>
    <property type="evidence" value="ECO:0007669"/>
    <property type="project" value="TreeGrafter"/>
</dbReference>
<keyword evidence="9 16" id="KW-0863">Zinc-finger</keyword>
<feature type="compositionally biased region" description="Low complexity" evidence="17">
    <location>
        <begin position="1645"/>
        <end position="1655"/>
    </location>
</feature>
<dbReference type="InterPro" id="IPR013083">
    <property type="entry name" value="Znf_RING/FYVE/PHD"/>
</dbReference>
<feature type="compositionally biased region" description="Polar residues" evidence="17">
    <location>
        <begin position="845"/>
        <end position="860"/>
    </location>
</feature>
<dbReference type="InterPro" id="IPR048589">
    <property type="entry name" value="SAMD1-like_WH"/>
</dbReference>
<dbReference type="GO" id="GO:0003682">
    <property type="term" value="F:chromatin binding"/>
    <property type="evidence" value="ECO:0007669"/>
    <property type="project" value="TreeGrafter"/>
</dbReference>
<feature type="compositionally biased region" description="Polar residues" evidence="17">
    <location>
        <begin position="1211"/>
        <end position="1227"/>
    </location>
</feature>
<feature type="compositionally biased region" description="Polar residues" evidence="17">
    <location>
        <begin position="1566"/>
        <end position="1595"/>
    </location>
</feature>
<evidence type="ECO:0000256" key="7">
    <source>
        <dbReference type="ARBA" id="ARBA00022679"/>
    </source>
</evidence>
<dbReference type="Gene3D" id="3.30.60.60">
    <property type="entry name" value="N-acetyl transferase-like"/>
    <property type="match status" value="1"/>
</dbReference>
<feature type="compositionally biased region" description="Gly residues" evidence="17">
    <location>
        <begin position="780"/>
        <end position="789"/>
    </location>
</feature>
<feature type="compositionally biased region" description="Polar residues" evidence="17">
    <location>
        <begin position="586"/>
        <end position="606"/>
    </location>
</feature>